<dbReference type="Proteomes" id="UP000316213">
    <property type="component" value="Unassembled WGS sequence"/>
</dbReference>
<dbReference type="EMBL" id="SJPM01000015">
    <property type="protein sequence ID" value="TWT91426.1"/>
    <property type="molecule type" value="Genomic_DNA"/>
</dbReference>
<sequence>MCCASAGRPFLLMKGVRMKSIQVWVSEETESFLPLLVATTTRACEINRRLFEQHVRTVEQHNQACSDELCRLQHEAEVKNKRIACEAMEANLKILVDMKNQIAIANKKAARDAK</sequence>
<proteinExistence type="predicted"/>
<accession>A0A5C5ZW99</accession>
<organism evidence="1 3">
    <name type="scientific">Neorhodopirellula pilleata</name>
    <dbReference type="NCBI Taxonomy" id="2714738"/>
    <lineage>
        <taxon>Bacteria</taxon>
        <taxon>Pseudomonadati</taxon>
        <taxon>Planctomycetota</taxon>
        <taxon>Planctomycetia</taxon>
        <taxon>Pirellulales</taxon>
        <taxon>Pirellulaceae</taxon>
        <taxon>Neorhodopirellula</taxon>
    </lineage>
</organism>
<evidence type="ECO:0000313" key="2">
    <source>
        <dbReference type="EMBL" id="TWT91475.1"/>
    </source>
</evidence>
<dbReference type="EMBL" id="SJPM01000015">
    <property type="protein sequence ID" value="TWT91475.1"/>
    <property type="molecule type" value="Genomic_DNA"/>
</dbReference>
<evidence type="ECO:0000313" key="3">
    <source>
        <dbReference type="Proteomes" id="UP000316213"/>
    </source>
</evidence>
<reference evidence="1 3" key="1">
    <citation type="submission" date="2019-02" db="EMBL/GenBank/DDBJ databases">
        <title>Deep-cultivation of Planctomycetes and their phenomic and genomic characterization uncovers novel biology.</title>
        <authorList>
            <person name="Wiegand S."/>
            <person name="Jogler M."/>
            <person name="Boedeker C."/>
            <person name="Pinto D."/>
            <person name="Vollmers J."/>
            <person name="Rivas-Marin E."/>
            <person name="Kohn T."/>
            <person name="Peeters S.H."/>
            <person name="Heuer A."/>
            <person name="Rast P."/>
            <person name="Oberbeckmann S."/>
            <person name="Bunk B."/>
            <person name="Jeske O."/>
            <person name="Meyerdierks A."/>
            <person name="Storesund J.E."/>
            <person name="Kallscheuer N."/>
            <person name="Luecker S."/>
            <person name="Lage O.M."/>
            <person name="Pohl T."/>
            <person name="Merkel B.J."/>
            <person name="Hornburger P."/>
            <person name="Mueller R.-W."/>
            <person name="Bruemmer F."/>
            <person name="Labrenz M."/>
            <person name="Spormann A.M."/>
            <person name="Op Den Camp H."/>
            <person name="Overmann J."/>
            <person name="Amann R."/>
            <person name="Jetten M.S.M."/>
            <person name="Mascher T."/>
            <person name="Medema M.H."/>
            <person name="Devos D.P."/>
            <person name="Kaster A.-K."/>
            <person name="Ovreas L."/>
            <person name="Rohde M."/>
            <person name="Galperin M.Y."/>
            <person name="Jogler C."/>
        </authorList>
    </citation>
    <scope>NUCLEOTIDE SEQUENCE [LARGE SCALE GENOMIC DNA]</scope>
    <source>
        <strain evidence="1 3">Pla100</strain>
    </source>
</reference>
<name>A0A5C5ZW99_9BACT</name>
<comment type="caution">
    <text evidence="1">The sequence shown here is derived from an EMBL/GenBank/DDBJ whole genome shotgun (WGS) entry which is preliminary data.</text>
</comment>
<gene>
    <name evidence="1" type="ORF">Pla100_52760</name>
    <name evidence="2" type="ORF">Pla100_53250</name>
</gene>
<keyword evidence="3" id="KW-1185">Reference proteome</keyword>
<dbReference type="AlphaFoldDB" id="A0A5C5ZW99"/>
<protein>
    <submittedName>
        <fullName evidence="1">Uncharacterized protein</fullName>
    </submittedName>
</protein>
<evidence type="ECO:0000313" key="1">
    <source>
        <dbReference type="EMBL" id="TWT91426.1"/>
    </source>
</evidence>